<comment type="caution">
    <text evidence="1">The sequence shown here is derived from an EMBL/GenBank/DDBJ whole genome shotgun (WGS) entry which is preliminary data.</text>
</comment>
<gene>
    <name evidence="1" type="ORF">COK05_19145</name>
</gene>
<evidence type="ECO:0000313" key="1">
    <source>
        <dbReference type="EMBL" id="PFQ44069.1"/>
    </source>
</evidence>
<sequence>MIVSLSVLMMAVSLLLPQTVLVMQERKNIQIRYKASGLLKKEAAIYMYENKEKRIIEKNINGIVYYTYWGGNEVCTMWRDVKDRMIEKCFYAGEKID</sequence>
<reference evidence="1 2" key="1">
    <citation type="submission" date="2017-09" db="EMBL/GenBank/DDBJ databases">
        <title>Large-scale bioinformatics analysis of Bacillus genomes uncovers conserved roles of natural products in bacterial physiology.</title>
        <authorList>
            <consortium name="Agbiome Team Llc"/>
            <person name="Bleich R.M."/>
            <person name="Grubbs K.J."/>
            <person name="Santa Maria K.C."/>
            <person name="Allen S.E."/>
            <person name="Farag S."/>
            <person name="Shank E.A."/>
            <person name="Bowers A."/>
        </authorList>
    </citation>
    <scope>NUCLEOTIDE SEQUENCE [LARGE SCALE GENOMIC DNA]</scope>
    <source>
        <strain evidence="1 2">AFS070861</strain>
    </source>
</reference>
<name>A0A2B2LP35_BACCE</name>
<dbReference type="Proteomes" id="UP000224386">
    <property type="component" value="Unassembled WGS sequence"/>
</dbReference>
<protein>
    <submittedName>
        <fullName evidence="1">Competence protein ComG</fullName>
    </submittedName>
</protein>
<dbReference type="AlphaFoldDB" id="A0A2B2LP35"/>
<proteinExistence type="predicted"/>
<dbReference type="EMBL" id="NVAP01000040">
    <property type="protein sequence ID" value="PFQ44069.1"/>
    <property type="molecule type" value="Genomic_DNA"/>
</dbReference>
<accession>A0A2B2LP35</accession>
<organism evidence="1 2">
    <name type="scientific">Bacillus cereus</name>
    <dbReference type="NCBI Taxonomy" id="1396"/>
    <lineage>
        <taxon>Bacteria</taxon>
        <taxon>Bacillati</taxon>
        <taxon>Bacillota</taxon>
        <taxon>Bacilli</taxon>
        <taxon>Bacillales</taxon>
        <taxon>Bacillaceae</taxon>
        <taxon>Bacillus</taxon>
        <taxon>Bacillus cereus group</taxon>
    </lineage>
</organism>
<evidence type="ECO:0000313" key="2">
    <source>
        <dbReference type="Proteomes" id="UP000224386"/>
    </source>
</evidence>